<dbReference type="Proteomes" id="UP000184498">
    <property type="component" value="Unassembled WGS sequence"/>
</dbReference>
<sequence>MSKFLPEKRKLIEDVFEKASAETTEKSFSGILKFLERTLLDDFKIILSYRTFETYYNHLVKNDEDYNIKPLILDDLSVYLGYNNFKEYCAEWKTVEYSVKESISKVVINVINKPLLKIPEFLTKHSNFGIIGVLILGSFFIRNKFYKAEAEPQKISETDTMILKQKPFEQVSASQSVIYVPQKLINIPKEKPEILDLKQCMYWNGNEYIPEDCNDTRDGLVAIDMKKVDHFKKIMRPDTITSIKNIWYSKHKNVVEFFTADGINPENHKSLNPLTEYMLENYITK</sequence>
<gene>
    <name evidence="1" type="ORF">SAMN05444371_0473</name>
</gene>
<reference evidence="2" key="1">
    <citation type="submission" date="2016-11" db="EMBL/GenBank/DDBJ databases">
        <authorList>
            <person name="Varghese N."/>
            <person name="Submissions S."/>
        </authorList>
    </citation>
    <scope>NUCLEOTIDE SEQUENCE [LARGE SCALE GENOMIC DNA]</scope>
    <source>
        <strain evidence="2">DSM 18016</strain>
    </source>
</reference>
<dbReference type="STRING" id="216903.SAMN05444371_0473"/>
<dbReference type="OrthoDB" id="1340494at2"/>
<accession>A0A1M6NK63</accession>
<dbReference type="RefSeq" id="WP_072996241.1">
    <property type="nucleotide sequence ID" value="NZ_FRAM01000001.1"/>
</dbReference>
<organism evidence="1 2">
    <name type="scientific">Epilithonimonas mollis</name>
    <dbReference type="NCBI Taxonomy" id="216903"/>
    <lineage>
        <taxon>Bacteria</taxon>
        <taxon>Pseudomonadati</taxon>
        <taxon>Bacteroidota</taxon>
        <taxon>Flavobacteriia</taxon>
        <taxon>Flavobacteriales</taxon>
        <taxon>Weeksellaceae</taxon>
        <taxon>Chryseobacterium group</taxon>
        <taxon>Epilithonimonas</taxon>
    </lineage>
</organism>
<dbReference type="AlphaFoldDB" id="A0A1M6NK63"/>
<dbReference type="EMBL" id="FRAM01000001">
    <property type="protein sequence ID" value="SHJ96135.1"/>
    <property type="molecule type" value="Genomic_DNA"/>
</dbReference>
<name>A0A1M6NK63_9FLAO</name>
<keyword evidence="2" id="KW-1185">Reference proteome</keyword>
<proteinExistence type="predicted"/>
<evidence type="ECO:0000313" key="1">
    <source>
        <dbReference type="EMBL" id="SHJ96135.1"/>
    </source>
</evidence>
<protein>
    <submittedName>
        <fullName evidence="1">Uncharacterized protein</fullName>
    </submittedName>
</protein>
<evidence type="ECO:0000313" key="2">
    <source>
        <dbReference type="Proteomes" id="UP000184498"/>
    </source>
</evidence>